<protein>
    <recommendedName>
        <fullName evidence="2">Type II secretion system protein H</fullName>
    </recommendedName>
    <alternativeName>
        <fullName evidence="10">General secretion pathway protein H</fullName>
    </alternativeName>
</protein>
<dbReference type="Proteomes" id="UP000838672">
    <property type="component" value="Unassembled WGS sequence"/>
</dbReference>
<keyword evidence="8" id="KW-0472">Membrane</keyword>
<evidence type="ECO:0000256" key="1">
    <source>
        <dbReference type="ARBA" id="ARBA00004377"/>
    </source>
</evidence>
<gene>
    <name evidence="12" type="ORF">VST7929_00566</name>
</gene>
<proteinExistence type="inferred from homology"/>
<dbReference type="Gene3D" id="3.30.700.10">
    <property type="entry name" value="Glycoprotein, Type 4 Pilin"/>
    <property type="match status" value="1"/>
</dbReference>
<evidence type="ECO:0000256" key="9">
    <source>
        <dbReference type="ARBA" id="ARBA00025772"/>
    </source>
</evidence>
<accession>A0ABM8ZQZ5</accession>
<reference evidence="12" key="1">
    <citation type="submission" date="2021-11" db="EMBL/GenBank/DDBJ databases">
        <authorList>
            <person name="Rodrigo-Torres L."/>
            <person name="Arahal R. D."/>
            <person name="Lucena T."/>
        </authorList>
    </citation>
    <scope>NUCLEOTIDE SEQUENCE</scope>
    <source>
        <strain evidence="12">CECT 7929</strain>
    </source>
</reference>
<evidence type="ECO:0000313" key="13">
    <source>
        <dbReference type="Proteomes" id="UP000838672"/>
    </source>
</evidence>
<keyword evidence="6" id="KW-0812">Transmembrane</keyword>
<dbReference type="Pfam" id="PF07963">
    <property type="entry name" value="N_methyl"/>
    <property type="match status" value="1"/>
</dbReference>
<dbReference type="RefSeq" id="WP_237464710.1">
    <property type="nucleotide sequence ID" value="NZ_CAKLDI010000001.1"/>
</dbReference>
<feature type="domain" description="General secretion pathway GspH" evidence="11">
    <location>
        <begin position="47"/>
        <end position="150"/>
    </location>
</feature>
<dbReference type="InterPro" id="IPR016824">
    <property type="entry name" value="Tfp-pilus_assembly_FimT"/>
</dbReference>
<name>A0ABM8ZQZ5_9VIBR</name>
<evidence type="ECO:0000256" key="4">
    <source>
        <dbReference type="ARBA" id="ARBA00022481"/>
    </source>
</evidence>
<dbReference type="EMBL" id="CAKLDI010000001">
    <property type="protein sequence ID" value="CAH0532721.1"/>
    <property type="molecule type" value="Genomic_DNA"/>
</dbReference>
<dbReference type="PROSITE" id="PS00409">
    <property type="entry name" value="PROKAR_NTER_METHYL"/>
    <property type="match status" value="1"/>
</dbReference>
<evidence type="ECO:0000256" key="5">
    <source>
        <dbReference type="ARBA" id="ARBA00022519"/>
    </source>
</evidence>
<dbReference type="SUPFAM" id="SSF54523">
    <property type="entry name" value="Pili subunits"/>
    <property type="match status" value="1"/>
</dbReference>
<dbReference type="PIRSF" id="PIRSF024622">
    <property type="entry name" value="Tfp_FimT"/>
    <property type="match status" value="1"/>
</dbReference>
<keyword evidence="4" id="KW-0488">Methylation</keyword>
<keyword evidence="5" id="KW-0997">Cell inner membrane</keyword>
<dbReference type="InterPro" id="IPR022346">
    <property type="entry name" value="T2SS_GspH"/>
</dbReference>
<comment type="caution">
    <text evidence="12">The sequence shown here is derived from an EMBL/GenBank/DDBJ whole genome shotgun (WGS) entry which is preliminary data.</text>
</comment>
<evidence type="ECO:0000259" key="11">
    <source>
        <dbReference type="Pfam" id="PF12019"/>
    </source>
</evidence>
<keyword evidence="7" id="KW-1133">Transmembrane helix</keyword>
<dbReference type="NCBIfam" id="TIGR02532">
    <property type="entry name" value="IV_pilin_GFxxxE"/>
    <property type="match status" value="1"/>
</dbReference>
<keyword evidence="3" id="KW-1003">Cell membrane</keyword>
<evidence type="ECO:0000313" key="12">
    <source>
        <dbReference type="EMBL" id="CAH0532721.1"/>
    </source>
</evidence>
<evidence type="ECO:0000256" key="10">
    <source>
        <dbReference type="ARBA" id="ARBA00030775"/>
    </source>
</evidence>
<keyword evidence="13" id="KW-1185">Reference proteome</keyword>
<evidence type="ECO:0000256" key="2">
    <source>
        <dbReference type="ARBA" id="ARBA00021549"/>
    </source>
</evidence>
<comment type="similarity">
    <text evidence="9">Belongs to the GSP H family.</text>
</comment>
<sequence>MARMARISKGFTLIELIIAIAVLAVLVAAAAPSFKGQIEARRLLKVADELQWTMTQAKSFAVMQNKLAYVHILGGGGDWCVVVGAWDDPPKSCDNSAISSWPFFTSSKKNKRIQFSYTGNDLISVDPVRGSFNQGGSLKVFTGDTSTVSVSYLQNGRVRKCAVGGKAYGLPSC</sequence>
<evidence type="ECO:0000256" key="8">
    <source>
        <dbReference type="ARBA" id="ARBA00023136"/>
    </source>
</evidence>
<evidence type="ECO:0000256" key="6">
    <source>
        <dbReference type="ARBA" id="ARBA00022692"/>
    </source>
</evidence>
<evidence type="ECO:0000256" key="3">
    <source>
        <dbReference type="ARBA" id="ARBA00022475"/>
    </source>
</evidence>
<dbReference type="Pfam" id="PF12019">
    <property type="entry name" value="GspH"/>
    <property type="match status" value="1"/>
</dbReference>
<evidence type="ECO:0000256" key="7">
    <source>
        <dbReference type="ARBA" id="ARBA00022989"/>
    </source>
</evidence>
<comment type="subcellular location">
    <subcellularLocation>
        <location evidence="1">Cell inner membrane</location>
        <topology evidence="1">Single-pass membrane protein</topology>
    </subcellularLocation>
</comment>
<dbReference type="InterPro" id="IPR012902">
    <property type="entry name" value="N_methyl_site"/>
</dbReference>
<organism evidence="12 13">
    <name type="scientific">Vibrio stylophorae</name>
    <dbReference type="NCBI Taxonomy" id="659351"/>
    <lineage>
        <taxon>Bacteria</taxon>
        <taxon>Pseudomonadati</taxon>
        <taxon>Pseudomonadota</taxon>
        <taxon>Gammaproteobacteria</taxon>
        <taxon>Vibrionales</taxon>
        <taxon>Vibrionaceae</taxon>
        <taxon>Vibrio</taxon>
    </lineage>
</organism>
<dbReference type="InterPro" id="IPR045584">
    <property type="entry name" value="Pilin-like"/>
</dbReference>